<feature type="repeat" description="WD" evidence="4">
    <location>
        <begin position="238"/>
        <end position="280"/>
    </location>
</feature>
<dbReference type="PROSITE" id="PS50082">
    <property type="entry name" value="WD_REPEATS_2"/>
    <property type="match status" value="2"/>
</dbReference>
<dbReference type="GO" id="GO:0006364">
    <property type="term" value="P:rRNA processing"/>
    <property type="evidence" value="ECO:0007669"/>
    <property type="project" value="InterPro"/>
</dbReference>
<dbReference type="VEuPathDB" id="CryptoDB:cand_015520"/>
<organism evidence="5 6">
    <name type="scientific">Cryptosporidium andersoni</name>
    <dbReference type="NCBI Taxonomy" id="117008"/>
    <lineage>
        <taxon>Eukaryota</taxon>
        <taxon>Sar</taxon>
        <taxon>Alveolata</taxon>
        <taxon>Apicomplexa</taxon>
        <taxon>Conoidasida</taxon>
        <taxon>Coccidia</taxon>
        <taxon>Eucoccidiorida</taxon>
        <taxon>Eimeriorina</taxon>
        <taxon>Cryptosporidiidae</taxon>
        <taxon>Cryptosporidium</taxon>
    </lineage>
</organism>
<dbReference type="Proteomes" id="UP000186804">
    <property type="component" value="Unassembled WGS sequence"/>
</dbReference>
<comment type="caution">
    <text evidence="5">The sequence shown here is derived from an EMBL/GenBank/DDBJ whole genome shotgun (WGS) entry which is preliminary data.</text>
</comment>
<dbReference type="GO" id="GO:0005634">
    <property type="term" value="C:nucleus"/>
    <property type="evidence" value="ECO:0007669"/>
    <property type="project" value="TreeGrafter"/>
</dbReference>
<dbReference type="GeneID" id="92365737"/>
<dbReference type="PROSITE" id="PS00678">
    <property type="entry name" value="WD_REPEATS_1"/>
    <property type="match status" value="2"/>
</dbReference>
<dbReference type="Gene3D" id="2.130.10.10">
    <property type="entry name" value="YVTN repeat-like/Quinoprotein amine dehydrogenase"/>
    <property type="match status" value="2"/>
</dbReference>
<dbReference type="RefSeq" id="XP_067069582.1">
    <property type="nucleotide sequence ID" value="XM_067211787.1"/>
</dbReference>
<keyword evidence="1" id="KW-0597">Phosphoprotein</keyword>
<evidence type="ECO:0000256" key="4">
    <source>
        <dbReference type="PROSITE-ProRule" id="PRU00221"/>
    </source>
</evidence>
<dbReference type="InterPro" id="IPR019775">
    <property type="entry name" value="WD40_repeat_CS"/>
</dbReference>
<evidence type="ECO:0000256" key="3">
    <source>
        <dbReference type="ARBA" id="ARBA00022737"/>
    </source>
</evidence>
<dbReference type="InterPro" id="IPR015943">
    <property type="entry name" value="WD40/YVTN_repeat-like_dom_sf"/>
</dbReference>
<dbReference type="Pfam" id="PF00400">
    <property type="entry name" value="WD40"/>
    <property type="match status" value="2"/>
</dbReference>
<keyword evidence="6" id="KW-1185">Reference proteome</keyword>
<keyword evidence="3" id="KW-0677">Repeat</keyword>
<evidence type="ECO:0000313" key="6">
    <source>
        <dbReference type="Proteomes" id="UP000186804"/>
    </source>
</evidence>
<gene>
    <name evidence="5" type="ORF">cand_015520</name>
</gene>
<sequence length="427" mass="47807">MESTAVSSLIWIPRGYPASNPKSRAHFSMTDDEIQEYINKMEIDSLLNDDIRQDRSTPYGSNFFHIIENELSISEKDPYILYDKVLNDSDDENAIVVRPDDSLIASTVIEDDTASLQVYLYSIDDGSFYVHHDVLIGGYPLCMDWLYDPMKCDESKNIVAIGSLESEIKLWDLDSIDSLDPVRILGKVPGKRGNSSGHKGAVMCLHVHPQNSTILGSGSADKTVRVWDIVENKSIECYKKCKNKVQCIEWHPKERNILFSVDFDRSLHIWDVRSAERDSVLLHYDEQYGEPESMTIPNYSGSEYIVIISTENGSIIGFDTRMILNCANKGRIFCSQGSINNKPVTGICTTNIRNMLVSCDISGVAKIWNLIDMTNCVTEKQLKNGGLFTCKSCPDESALVAFGGESVALWNIGQEELIASTFGFSLE</sequence>
<dbReference type="PANTHER" id="PTHR14091:SF0">
    <property type="entry name" value="PERIODIC TRYPTOPHAN PROTEIN 1 HOMOLOG"/>
    <property type="match status" value="1"/>
</dbReference>
<evidence type="ECO:0000313" key="5">
    <source>
        <dbReference type="EMBL" id="OII77736.1"/>
    </source>
</evidence>
<dbReference type="PROSITE" id="PS50294">
    <property type="entry name" value="WD_REPEATS_REGION"/>
    <property type="match status" value="1"/>
</dbReference>
<dbReference type="EMBL" id="LRBS01000031">
    <property type="protein sequence ID" value="OII77736.1"/>
    <property type="molecule type" value="Genomic_DNA"/>
</dbReference>
<reference evidence="5 6" key="1">
    <citation type="submission" date="2016-10" db="EMBL/GenBank/DDBJ databases">
        <title>Reductive evolution of mitochondrial metabolism and differential evolution of invasion-related proteins in Cryptosporidium.</title>
        <authorList>
            <person name="Liu S."/>
            <person name="Roellig D.M."/>
            <person name="Guo Y."/>
            <person name="Li N."/>
            <person name="Frace M.A."/>
            <person name="Tang K."/>
            <person name="Zhang L."/>
            <person name="Feng Y."/>
            <person name="Xiao L."/>
        </authorList>
    </citation>
    <scope>NUCLEOTIDE SEQUENCE [LARGE SCALE GENOMIC DNA]</scope>
    <source>
        <strain evidence="5">30847</strain>
    </source>
</reference>
<protein>
    <submittedName>
        <fullName evidence="5">Uncharacterized protein</fullName>
    </submittedName>
</protein>
<dbReference type="OrthoDB" id="270624at2759"/>
<feature type="repeat" description="WD" evidence="4">
    <location>
        <begin position="195"/>
        <end position="237"/>
    </location>
</feature>
<dbReference type="SUPFAM" id="SSF50978">
    <property type="entry name" value="WD40 repeat-like"/>
    <property type="match status" value="1"/>
</dbReference>
<proteinExistence type="predicted"/>
<dbReference type="InterPro" id="IPR020472">
    <property type="entry name" value="WD40_PAC1"/>
</dbReference>
<name>A0A1J4MU78_9CRYT</name>
<dbReference type="InterPro" id="IPR036322">
    <property type="entry name" value="WD40_repeat_dom_sf"/>
</dbReference>
<keyword evidence="2 4" id="KW-0853">WD repeat</keyword>
<dbReference type="AlphaFoldDB" id="A0A1J4MU78"/>
<evidence type="ECO:0000256" key="2">
    <source>
        <dbReference type="ARBA" id="ARBA00022574"/>
    </source>
</evidence>
<dbReference type="PRINTS" id="PR00320">
    <property type="entry name" value="GPROTEINBRPT"/>
</dbReference>
<dbReference type="PANTHER" id="PTHR14091">
    <property type="entry name" value="PERIODIC TRYPTOPHAN PROTEIN 1"/>
    <property type="match status" value="1"/>
</dbReference>
<evidence type="ECO:0000256" key="1">
    <source>
        <dbReference type="ARBA" id="ARBA00022553"/>
    </source>
</evidence>
<dbReference type="InterPro" id="IPR001680">
    <property type="entry name" value="WD40_rpt"/>
</dbReference>
<accession>A0A1J4MU78</accession>
<dbReference type="SMART" id="SM00320">
    <property type="entry name" value="WD40"/>
    <property type="match status" value="4"/>
</dbReference>
<dbReference type="InterPro" id="IPR044285">
    <property type="entry name" value="PWP1"/>
</dbReference>